<gene>
    <name evidence="1" type="ORF">OKA05_19335</name>
</gene>
<dbReference type="RefSeq" id="WP_264488836.1">
    <property type="nucleotide sequence ID" value="NZ_JAPDDT010000009.1"/>
</dbReference>
<proteinExistence type="predicted"/>
<dbReference type="EMBL" id="JAPDDT010000009">
    <property type="protein sequence ID" value="MCW1924727.1"/>
    <property type="molecule type" value="Genomic_DNA"/>
</dbReference>
<name>A0ABT3GMH4_9BACT</name>
<protein>
    <submittedName>
        <fullName evidence="1">Uncharacterized protein</fullName>
    </submittedName>
</protein>
<evidence type="ECO:0000313" key="2">
    <source>
        <dbReference type="Proteomes" id="UP001320876"/>
    </source>
</evidence>
<dbReference type="Proteomes" id="UP001320876">
    <property type="component" value="Unassembled WGS sequence"/>
</dbReference>
<comment type="caution">
    <text evidence="1">The sequence shown here is derived from an EMBL/GenBank/DDBJ whole genome shotgun (WGS) entry which is preliminary data.</text>
</comment>
<evidence type="ECO:0000313" key="1">
    <source>
        <dbReference type="EMBL" id="MCW1924727.1"/>
    </source>
</evidence>
<accession>A0ABT3GMH4</accession>
<organism evidence="1 2">
    <name type="scientific">Luteolibacter arcticus</name>
    <dbReference type="NCBI Taxonomy" id="1581411"/>
    <lineage>
        <taxon>Bacteria</taxon>
        <taxon>Pseudomonadati</taxon>
        <taxon>Verrucomicrobiota</taxon>
        <taxon>Verrucomicrobiia</taxon>
        <taxon>Verrucomicrobiales</taxon>
        <taxon>Verrucomicrobiaceae</taxon>
        <taxon>Luteolibacter</taxon>
    </lineage>
</organism>
<sequence>MKTTAIICLLAASFAFGQEAETIDLEARRQSVVTLKQHLAMREERLAEVAAEIRERGEATDKKIGRIVDMLTGLKDSQSSKRRVSEVKGQAIAGLKKMLEVYKRERNAIVAKIRSDESASAKALLQDLQKIDQLAEKRVGQVVELVKSMPGGEDIAKYEQDGSYEYNGVAYENSRISEEWRQNRRDRVESEKERGEAQEALKTAIADLERRHGALQTQLAGGKLNQTEKELFEQELGHVSMLIDVRKTQLLSVAAPSASGETAASKGEADDLKRLFQDARRDIAEDFGKTVRLYHAAAAEREKVEEAKANLAAREKWLQENDPEAKKSE</sequence>
<reference evidence="1 2" key="1">
    <citation type="submission" date="2022-10" db="EMBL/GenBank/DDBJ databases">
        <title>Luteolibacter arcticus strain CCTCC AB 2014275, whole genome shotgun sequencing project.</title>
        <authorList>
            <person name="Zhao G."/>
            <person name="Shen L."/>
        </authorList>
    </citation>
    <scope>NUCLEOTIDE SEQUENCE [LARGE SCALE GENOMIC DNA]</scope>
    <source>
        <strain evidence="1 2">CCTCC AB 2014275</strain>
    </source>
</reference>
<keyword evidence="2" id="KW-1185">Reference proteome</keyword>